<sequence>MSLRNLTKPSDGGGVGVGVGGSLLSDTRQKDKDKDKDIDKDTDTNTRRVLLNAIHRRSILLLDGACRGTLLPTLVPLFIISTNHQNNSQNNSLHTDSNPTTPLSPVYSYTDSLGAVHPANLSPYLWSGLCVGTCLLFHTIGVGLGSSHLLGRLVVPSNPNRAPPTSLLSSSNFRFSLLSSLPISLTFLLLTSPYSPSTTLLLKSLQMFLSGLACRIASIRIKVNQPPSFTSNRPRSRTYSHVFGGRLNMGDDDPQTSTSTKYDDSGLSTRVSSGAVRVYITGVGLMCWGSGLSFDRTYKKSNSETGGYAIKTGTGSVVYPTYRVENSWGGYGVVGGLVWFVLVAGVASTALRMWYNAEVMAGRQQMLVEVYFWKVIKRKICGEGEEEGMGYRQVDGDLEMGGGEGSNNEEAEGFLGQRSRARTNTDEFFECLDDDVDSGEEFPNNDDNDDNEDDDDGASESPTTVYRNRMIVDEATGEVSHLPPTLKAGRPPQNFIKAVGSMAAAKRNWAAHLAWRKSARIGSIHTRPHVHFDKVKKHYPHFLHGHSRDGYPVVYEQPGKMDLKGLFESGLTIDDMIHHFVYHMEFMTQVTRPRVRREAKMTMGPGFEATSGLVVVMDVKGLSLSKLSGDVVKYLKAAGDMTNNHYPGSQHKVLIVNAPFWFSGAWGGLKNVLPKETAEAANVASTNYISSLTAHIDPGQIPREYCGSSNHPATLHPYELELRNFVESCPEEEGLEEGRSGPQSPSDVKSQNSSQFDTPPNANAQHFAFDHVEKRWVPDDDNSEGGNGSDQGNLDEPPDNPRLRKDSSASVSMVQAGEWSTELSVVSPRRDGAVRRTPRSNNYDEGIHVGKAVPVDAQHLPGEEQSPAMHQRVLSISTALVFLSCGLQASAEAVTFFFLLFPTEFGGLGMDALEAGNLALICTVVIVILSTRRQLRRMARLPTRAPLRAFRIGMGAEAFAFVLFPIFPRIFGTGGGFLPYFFNVVGLVALVLTSTLSRAASAVLHRIASSSYSKLASDDGLDGPGLTFCGFDLRNYLYGGGFTATVTALGEFSGAVFGSFAYYHFVKDNIINNVHGWPLDSSLVFNISFLVCVGLYFLSLALHLNIVGDYGGKGRAGAKDEEAGAVQDLADEDDYLIGEDLRERQNQHLPSRCGLWGEILHVPASDLAVLIEQATWR</sequence>
<dbReference type="OrthoDB" id="1434354at2759"/>
<evidence type="ECO:0000256" key="1">
    <source>
        <dbReference type="SAM" id="MobiDB-lite"/>
    </source>
</evidence>
<evidence type="ECO:0000259" key="3">
    <source>
        <dbReference type="PROSITE" id="PS50191"/>
    </source>
</evidence>
<feature type="region of interest" description="Disordered" evidence="1">
    <location>
        <begin position="1"/>
        <end position="41"/>
    </location>
</feature>
<organism evidence="4 5">
    <name type="scientific">Triparma strigata</name>
    <dbReference type="NCBI Taxonomy" id="1606541"/>
    <lineage>
        <taxon>Eukaryota</taxon>
        <taxon>Sar</taxon>
        <taxon>Stramenopiles</taxon>
        <taxon>Ochrophyta</taxon>
        <taxon>Bolidophyceae</taxon>
        <taxon>Parmales</taxon>
        <taxon>Triparmaceae</taxon>
        <taxon>Triparma</taxon>
    </lineage>
</organism>
<dbReference type="AlphaFoldDB" id="A0A9W7AB10"/>
<proteinExistence type="predicted"/>
<feature type="region of interest" description="Disordered" evidence="1">
    <location>
        <begin position="396"/>
        <end position="419"/>
    </location>
</feature>
<feature type="transmembrane region" description="Helical" evidence="2">
    <location>
        <begin position="276"/>
        <end position="294"/>
    </location>
</feature>
<reference evidence="5" key="1">
    <citation type="journal article" date="2023" name="Commun. Biol.">
        <title>Genome analysis of Parmales, the sister group of diatoms, reveals the evolutionary specialization of diatoms from phago-mixotrophs to photoautotrophs.</title>
        <authorList>
            <person name="Ban H."/>
            <person name="Sato S."/>
            <person name="Yoshikawa S."/>
            <person name="Yamada K."/>
            <person name="Nakamura Y."/>
            <person name="Ichinomiya M."/>
            <person name="Sato N."/>
            <person name="Blanc-Mathieu R."/>
            <person name="Endo H."/>
            <person name="Kuwata A."/>
            <person name="Ogata H."/>
        </authorList>
    </citation>
    <scope>NUCLEOTIDE SEQUENCE [LARGE SCALE GENOMIC DNA]</scope>
    <source>
        <strain evidence="5">NIES 3701</strain>
    </source>
</reference>
<feature type="transmembrane region" description="Helical" evidence="2">
    <location>
        <begin position="952"/>
        <end position="971"/>
    </location>
</feature>
<feature type="transmembrane region" description="Helical" evidence="2">
    <location>
        <begin position="912"/>
        <end position="931"/>
    </location>
</feature>
<dbReference type="InterPro" id="IPR001251">
    <property type="entry name" value="CRAL-TRIO_dom"/>
</dbReference>
<dbReference type="PANTHER" id="PTHR45657">
    <property type="entry name" value="CRAL-TRIO DOMAIN-CONTAINING PROTEIN YKL091C-RELATED"/>
    <property type="match status" value="1"/>
</dbReference>
<dbReference type="Proteomes" id="UP001165085">
    <property type="component" value="Unassembled WGS sequence"/>
</dbReference>
<feature type="compositionally biased region" description="Acidic residues" evidence="1">
    <location>
        <begin position="434"/>
        <end position="458"/>
    </location>
</feature>
<accession>A0A9W7AB10</accession>
<dbReference type="PANTHER" id="PTHR45657:SF61">
    <property type="entry name" value="CRAL-TRIO DOMAIN-CONTAINING PROTEIN"/>
    <property type="match status" value="1"/>
</dbReference>
<evidence type="ECO:0000313" key="4">
    <source>
        <dbReference type="EMBL" id="GMH67001.1"/>
    </source>
</evidence>
<dbReference type="Gene3D" id="3.40.525.10">
    <property type="entry name" value="CRAL-TRIO lipid binding domain"/>
    <property type="match status" value="1"/>
</dbReference>
<feature type="compositionally biased region" description="Polar residues" evidence="1">
    <location>
        <begin position="741"/>
        <end position="763"/>
    </location>
</feature>
<feature type="transmembrane region" description="Helical" evidence="2">
    <location>
        <begin position="1036"/>
        <end position="1063"/>
    </location>
</feature>
<dbReference type="EMBL" id="BRXY01000114">
    <property type="protein sequence ID" value="GMH67001.1"/>
    <property type="molecule type" value="Genomic_DNA"/>
</dbReference>
<feature type="region of interest" description="Disordered" evidence="1">
    <location>
        <begin position="776"/>
        <end position="846"/>
    </location>
</feature>
<feature type="transmembrane region" description="Helical" evidence="2">
    <location>
        <begin position="1083"/>
        <end position="1106"/>
    </location>
</feature>
<dbReference type="InterPro" id="IPR051026">
    <property type="entry name" value="PI/PC_transfer"/>
</dbReference>
<name>A0A9W7AB10_9STRA</name>
<feature type="region of interest" description="Disordered" evidence="1">
    <location>
        <begin position="730"/>
        <end position="763"/>
    </location>
</feature>
<gene>
    <name evidence="4" type="ORF">TrST_g511</name>
</gene>
<keyword evidence="2" id="KW-0812">Transmembrane</keyword>
<feature type="domain" description="CRAL-TRIO" evidence="3">
    <location>
        <begin position="531"/>
        <end position="713"/>
    </location>
</feature>
<feature type="compositionally biased region" description="Basic and acidic residues" evidence="1">
    <location>
        <begin position="27"/>
        <end position="41"/>
    </location>
</feature>
<dbReference type="InterPro" id="IPR036865">
    <property type="entry name" value="CRAL-TRIO_dom_sf"/>
</dbReference>
<feature type="transmembrane region" description="Helical" evidence="2">
    <location>
        <begin position="977"/>
        <end position="996"/>
    </location>
</feature>
<keyword evidence="5" id="KW-1185">Reference proteome</keyword>
<dbReference type="SUPFAM" id="SSF52087">
    <property type="entry name" value="CRAL/TRIO domain"/>
    <property type="match status" value="1"/>
</dbReference>
<keyword evidence="2" id="KW-1133">Transmembrane helix</keyword>
<feature type="region of interest" description="Disordered" evidence="1">
    <location>
        <begin position="434"/>
        <end position="468"/>
    </location>
</feature>
<feature type="compositionally biased region" description="Gly residues" evidence="1">
    <location>
        <begin position="11"/>
        <end position="21"/>
    </location>
</feature>
<dbReference type="SMART" id="SM00516">
    <property type="entry name" value="SEC14"/>
    <property type="match status" value="1"/>
</dbReference>
<dbReference type="CDD" id="cd00170">
    <property type="entry name" value="SEC14"/>
    <property type="match status" value="1"/>
</dbReference>
<dbReference type="Pfam" id="PF00650">
    <property type="entry name" value="CRAL_TRIO"/>
    <property type="match status" value="1"/>
</dbReference>
<keyword evidence="2" id="KW-0472">Membrane</keyword>
<protein>
    <recommendedName>
        <fullName evidence="3">CRAL-TRIO domain-containing protein</fullName>
    </recommendedName>
</protein>
<feature type="transmembrane region" description="Helical" evidence="2">
    <location>
        <begin position="328"/>
        <end position="355"/>
    </location>
</feature>
<dbReference type="PROSITE" id="PS50191">
    <property type="entry name" value="CRAL_TRIO"/>
    <property type="match status" value="1"/>
</dbReference>
<evidence type="ECO:0000256" key="2">
    <source>
        <dbReference type="SAM" id="Phobius"/>
    </source>
</evidence>
<evidence type="ECO:0000313" key="5">
    <source>
        <dbReference type="Proteomes" id="UP001165085"/>
    </source>
</evidence>
<comment type="caution">
    <text evidence="4">The sequence shown here is derived from an EMBL/GenBank/DDBJ whole genome shotgun (WGS) entry which is preliminary data.</text>
</comment>